<dbReference type="EMBL" id="DS985250">
    <property type="protein sequence ID" value="EDV22168.1"/>
    <property type="molecule type" value="Genomic_DNA"/>
</dbReference>
<dbReference type="GO" id="GO:0015501">
    <property type="term" value="F:glutamate:sodium symporter activity"/>
    <property type="evidence" value="ECO:0000318"/>
    <property type="project" value="GO_Central"/>
</dbReference>
<keyword evidence="3 8" id="KW-0812">Transmembrane</keyword>
<dbReference type="InterPro" id="IPR018107">
    <property type="entry name" value="Na-dicarboxylate_symporter_CS"/>
</dbReference>
<keyword evidence="4 8" id="KW-0769">Symport</keyword>
<dbReference type="GO" id="GO:0015813">
    <property type="term" value="P:L-glutamate transmembrane transport"/>
    <property type="evidence" value="ECO:0000318"/>
    <property type="project" value="GO_Central"/>
</dbReference>
<comment type="subcellular location">
    <subcellularLocation>
        <location evidence="1 8">Membrane</location>
        <topology evidence="1 8">Multi-pass membrane protein</topology>
    </subcellularLocation>
</comment>
<evidence type="ECO:0000313" key="10">
    <source>
        <dbReference type="Proteomes" id="UP000009022"/>
    </source>
</evidence>
<evidence type="ECO:0000256" key="1">
    <source>
        <dbReference type="ARBA" id="ARBA00004141"/>
    </source>
</evidence>
<dbReference type="InParanoid" id="B3S4X3"/>
<feature type="transmembrane region" description="Helical" evidence="8">
    <location>
        <begin position="34"/>
        <end position="54"/>
    </location>
</feature>
<dbReference type="CTD" id="6756536"/>
<accession>B3S4X3</accession>
<evidence type="ECO:0000256" key="8">
    <source>
        <dbReference type="RuleBase" id="RU361216"/>
    </source>
</evidence>
<name>B3S4X3_TRIAD</name>
<dbReference type="AlphaFoldDB" id="B3S4X3"/>
<evidence type="ECO:0000313" key="9">
    <source>
        <dbReference type="EMBL" id="EDV22168.1"/>
    </source>
</evidence>
<feature type="transmembrane region" description="Helical" evidence="8">
    <location>
        <begin position="313"/>
        <end position="339"/>
    </location>
</feature>
<dbReference type="SUPFAM" id="SSF118215">
    <property type="entry name" value="Proton glutamate symport protein"/>
    <property type="match status" value="1"/>
</dbReference>
<dbReference type="OrthoDB" id="5877963at2759"/>
<feature type="transmembrane region" description="Helical" evidence="8">
    <location>
        <begin position="109"/>
        <end position="131"/>
    </location>
</feature>
<dbReference type="Proteomes" id="UP000009022">
    <property type="component" value="Unassembled WGS sequence"/>
</dbReference>
<evidence type="ECO:0000256" key="4">
    <source>
        <dbReference type="ARBA" id="ARBA00022847"/>
    </source>
</evidence>
<dbReference type="Pfam" id="PF00375">
    <property type="entry name" value="SDF"/>
    <property type="match status" value="1"/>
</dbReference>
<evidence type="ECO:0000256" key="3">
    <source>
        <dbReference type="ARBA" id="ARBA00022692"/>
    </source>
</evidence>
<dbReference type="HOGENOM" id="CLU_019375_3_2_1"/>
<dbReference type="Gene3D" id="1.10.3860.10">
    <property type="entry name" value="Sodium:dicarboxylate symporter"/>
    <property type="match status" value="1"/>
</dbReference>
<dbReference type="InterPro" id="IPR050746">
    <property type="entry name" value="DAACS"/>
</dbReference>
<feature type="transmembrane region" description="Helical" evidence="8">
    <location>
        <begin position="240"/>
        <end position="259"/>
    </location>
</feature>
<dbReference type="STRING" id="10228.B3S4X3"/>
<protein>
    <recommendedName>
        <fullName evidence="8">Amino acid transporter</fullName>
    </recommendedName>
</protein>
<evidence type="ECO:0000256" key="2">
    <source>
        <dbReference type="ARBA" id="ARBA00022448"/>
    </source>
</evidence>
<dbReference type="GO" id="GO:0005313">
    <property type="term" value="F:L-glutamate transmembrane transporter activity"/>
    <property type="evidence" value="ECO:0000318"/>
    <property type="project" value="GO_Central"/>
</dbReference>
<dbReference type="PRINTS" id="PR00173">
    <property type="entry name" value="EDTRNSPORT"/>
</dbReference>
<evidence type="ECO:0000256" key="6">
    <source>
        <dbReference type="ARBA" id="ARBA00023136"/>
    </source>
</evidence>
<dbReference type="PROSITE" id="PS00713">
    <property type="entry name" value="NA_DICARBOXYL_SYMP_1"/>
    <property type="match status" value="1"/>
</dbReference>
<dbReference type="RefSeq" id="XP_002115323.1">
    <property type="nucleotide sequence ID" value="XM_002115287.1"/>
</dbReference>
<gene>
    <name evidence="9" type="ORF">TRIADDRAFT_50710</name>
</gene>
<organism evidence="9 10">
    <name type="scientific">Trichoplax adhaerens</name>
    <name type="common">Trichoplax reptans</name>
    <dbReference type="NCBI Taxonomy" id="10228"/>
    <lineage>
        <taxon>Eukaryota</taxon>
        <taxon>Metazoa</taxon>
        <taxon>Placozoa</taxon>
        <taxon>Uniplacotomia</taxon>
        <taxon>Trichoplacea</taxon>
        <taxon>Trichoplacidae</taxon>
        <taxon>Trichoplax</taxon>
    </lineage>
</organism>
<dbReference type="PANTHER" id="PTHR11958:SF63">
    <property type="entry name" value="AMINO ACID TRANSPORTER"/>
    <property type="match status" value="1"/>
</dbReference>
<dbReference type="InterPro" id="IPR001991">
    <property type="entry name" value="Na-dicarboxylate_symporter"/>
</dbReference>
<dbReference type="PROSITE" id="PS00714">
    <property type="entry name" value="NA_DICARBOXYL_SYMP_2"/>
    <property type="match status" value="1"/>
</dbReference>
<comment type="similarity">
    <text evidence="8">Belongs to the dicarboxylate/amino acid:cation symporter (DAACS) (TC 2.A.23) family.</text>
</comment>
<feature type="transmembrane region" description="Helical" evidence="8">
    <location>
        <begin position="280"/>
        <end position="301"/>
    </location>
</feature>
<keyword evidence="7" id="KW-0325">Glycoprotein</keyword>
<evidence type="ECO:0000256" key="5">
    <source>
        <dbReference type="ARBA" id="ARBA00022989"/>
    </source>
</evidence>
<keyword evidence="5 8" id="KW-1133">Transmembrane helix</keyword>
<evidence type="ECO:0000256" key="7">
    <source>
        <dbReference type="ARBA" id="ARBA00023180"/>
    </source>
</evidence>
<dbReference type="GO" id="GO:0015175">
    <property type="term" value="F:neutral L-amino acid transmembrane transporter activity"/>
    <property type="evidence" value="ECO:0000318"/>
    <property type="project" value="GO_Central"/>
</dbReference>
<dbReference type="InterPro" id="IPR036458">
    <property type="entry name" value="Na:dicarbo_symporter_sf"/>
</dbReference>
<dbReference type="GeneID" id="6756536"/>
<dbReference type="FunCoup" id="B3S4X3">
    <property type="interactions" value="524"/>
</dbReference>
<sequence length="522" mass="56354">MSTDSDNQVEIAKKRKFRPRKALKKSKKALAGENLLLTLTIIGVLVGVLIGFLVRMAHPGEVAIKLVNFPGDLLIRMLKMLILPLIVSSLIAGLASLDAGASGKMGRRAILYYFGTTVLAVVLGLVLVVVIHPGKTKAGLSSEKQEHINTLDAFLDLIRNMFPSNLIQACFETQKTVYKEVRHPVAVITHDNITNATQRVTVLPTMISEISINSDSSNITKNITVAKFEHVGEEHFVDGMNVLGLVVFSIAFGITMSNIGEGGEPIKRFFLSLNEVVMKLVGIVMWYSPVGIMFLIAGQIIKMDDFGKVMGSLGLYMVTVILGLLIHSMVTLPAIYFAVVRKNPFIYMKGVLQALVTAFGTASSSATLPVTFRCLENNLNVDKRVTRFVLPIGATVNMDGTALYEAVASVFIAQVNGITLNFGQLITVSLTATLAAIGAAGIPQAGTVTILLVLTAVGLPAEDVSLIMAIDWFLDRIRTAVNVLGDAYGTGIVYHLSKSELADADAREEAKAIEEDKFYKAV</sequence>
<dbReference type="PANTHER" id="PTHR11958">
    <property type="entry name" value="SODIUM/DICARBOXYLATE SYMPORTER-RELATED"/>
    <property type="match status" value="1"/>
</dbReference>
<dbReference type="KEGG" id="tad:TRIADDRAFT_50710"/>
<dbReference type="eggNOG" id="KOG3787">
    <property type="taxonomic scope" value="Eukaryota"/>
</dbReference>
<reference evidence="9 10" key="1">
    <citation type="journal article" date="2008" name="Nature">
        <title>The Trichoplax genome and the nature of placozoans.</title>
        <authorList>
            <person name="Srivastava M."/>
            <person name="Begovic E."/>
            <person name="Chapman J."/>
            <person name="Putnam N.H."/>
            <person name="Hellsten U."/>
            <person name="Kawashima T."/>
            <person name="Kuo A."/>
            <person name="Mitros T."/>
            <person name="Salamov A."/>
            <person name="Carpenter M.L."/>
            <person name="Signorovitch A.Y."/>
            <person name="Moreno M.A."/>
            <person name="Kamm K."/>
            <person name="Grimwood J."/>
            <person name="Schmutz J."/>
            <person name="Shapiro H."/>
            <person name="Grigoriev I.V."/>
            <person name="Buss L.W."/>
            <person name="Schierwater B."/>
            <person name="Dellaporta S.L."/>
            <person name="Rokhsar D.S."/>
        </authorList>
    </citation>
    <scope>NUCLEOTIDE SEQUENCE [LARGE SCALE GENOMIC DNA]</scope>
    <source>
        <strain evidence="9 10">Grell-BS-1999</strain>
    </source>
</reference>
<keyword evidence="10" id="KW-1185">Reference proteome</keyword>
<proteinExistence type="inferred from homology"/>
<dbReference type="GO" id="GO:0005886">
    <property type="term" value="C:plasma membrane"/>
    <property type="evidence" value="ECO:0000318"/>
    <property type="project" value="GO_Central"/>
</dbReference>
<keyword evidence="2 8" id="KW-0813">Transport</keyword>
<dbReference type="PhylomeDB" id="B3S4X3"/>
<dbReference type="OMA" id="FRCLENN"/>
<keyword evidence="6 8" id="KW-0472">Membrane</keyword>
<feature type="transmembrane region" description="Helical" evidence="8">
    <location>
        <begin position="74"/>
        <end position="97"/>
    </location>
</feature>